<feature type="compositionally biased region" description="Polar residues" evidence="1">
    <location>
        <begin position="1"/>
        <end position="12"/>
    </location>
</feature>
<protein>
    <submittedName>
        <fullName evidence="2">Uncharacterized protein</fullName>
    </submittedName>
</protein>
<name>A0ABN7NU56_TIMPD</name>
<proteinExistence type="predicted"/>
<accession>A0ABN7NU56</accession>
<keyword evidence="3" id="KW-1185">Reference proteome</keyword>
<sequence length="237" mass="25869">MANVPTKGSKTYPSKERTTWSEELPARREEADEVFFRQDISALTKVPGMVESIKDRNLFQLIYKALYLTNNHNVEEAAVFVMDNPRGCDLESARKDSSVNSYGRESDGGNDANKYRMVFVVNCDLGMGIGKTASQVLNLTSKQEPAVMSATVGAYIGTMALDASTGEVSQAVLPESFSGASRYYKLLTIINLNLALLHSAPHSPFHNCTNPINSSLVVGSGKKSTTLPLSLCRLGWH</sequence>
<feature type="compositionally biased region" description="Basic and acidic residues" evidence="1">
    <location>
        <begin position="13"/>
        <end position="24"/>
    </location>
</feature>
<organism evidence="2 3">
    <name type="scientific">Timema podura</name>
    <name type="common">Walking stick</name>
    <dbReference type="NCBI Taxonomy" id="61482"/>
    <lineage>
        <taxon>Eukaryota</taxon>
        <taxon>Metazoa</taxon>
        <taxon>Ecdysozoa</taxon>
        <taxon>Arthropoda</taxon>
        <taxon>Hexapoda</taxon>
        <taxon>Insecta</taxon>
        <taxon>Pterygota</taxon>
        <taxon>Neoptera</taxon>
        <taxon>Polyneoptera</taxon>
        <taxon>Phasmatodea</taxon>
        <taxon>Timematodea</taxon>
        <taxon>Timematoidea</taxon>
        <taxon>Timematidae</taxon>
        <taxon>Timema</taxon>
    </lineage>
</organism>
<dbReference type="InterPro" id="IPR023476">
    <property type="entry name" value="Pep_tRNA_hydro_II_dom_sf"/>
</dbReference>
<gene>
    <name evidence="2" type="ORF">TPAB3V08_LOCUS5140</name>
</gene>
<evidence type="ECO:0000256" key="1">
    <source>
        <dbReference type="SAM" id="MobiDB-lite"/>
    </source>
</evidence>
<dbReference type="Gene3D" id="3.40.1490.10">
    <property type="entry name" value="Bit1"/>
    <property type="match status" value="1"/>
</dbReference>
<feature type="region of interest" description="Disordered" evidence="1">
    <location>
        <begin position="1"/>
        <end position="24"/>
    </location>
</feature>
<reference evidence="2" key="1">
    <citation type="submission" date="2021-03" db="EMBL/GenBank/DDBJ databases">
        <authorList>
            <person name="Tran Van P."/>
        </authorList>
    </citation>
    <scope>NUCLEOTIDE SEQUENCE</scope>
</reference>
<dbReference type="EMBL" id="CAJPIN010006726">
    <property type="protein sequence ID" value="CAG2058166.1"/>
    <property type="molecule type" value="Genomic_DNA"/>
</dbReference>
<evidence type="ECO:0000313" key="3">
    <source>
        <dbReference type="Proteomes" id="UP001153148"/>
    </source>
</evidence>
<evidence type="ECO:0000313" key="2">
    <source>
        <dbReference type="EMBL" id="CAG2058166.1"/>
    </source>
</evidence>
<dbReference type="Proteomes" id="UP001153148">
    <property type="component" value="Unassembled WGS sequence"/>
</dbReference>
<comment type="caution">
    <text evidence="2">The sequence shown here is derived from an EMBL/GenBank/DDBJ whole genome shotgun (WGS) entry which is preliminary data.</text>
</comment>